<feature type="transmembrane region" description="Helical" evidence="9">
    <location>
        <begin position="250"/>
        <end position="273"/>
    </location>
</feature>
<feature type="transmembrane region" description="Helical" evidence="9">
    <location>
        <begin position="72"/>
        <end position="92"/>
    </location>
</feature>
<dbReference type="CDD" id="cd17321">
    <property type="entry name" value="MFS_MMR_MDR_like"/>
    <property type="match status" value="1"/>
</dbReference>
<feature type="transmembrane region" description="Helical" evidence="9">
    <location>
        <begin position="323"/>
        <end position="345"/>
    </location>
</feature>
<feature type="transmembrane region" description="Helical" evidence="9">
    <location>
        <begin position="294"/>
        <end position="317"/>
    </location>
</feature>
<feature type="transmembrane region" description="Helical" evidence="9">
    <location>
        <begin position="104"/>
        <end position="129"/>
    </location>
</feature>
<dbReference type="Gene3D" id="1.20.1250.20">
    <property type="entry name" value="MFS general substrate transporter like domains"/>
    <property type="match status" value="1"/>
</dbReference>
<evidence type="ECO:0000259" key="10">
    <source>
        <dbReference type="PROSITE" id="PS50850"/>
    </source>
</evidence>
<feature type="transmembrane region" description="Helical" evidence="9">
    <location>
        <begin position="387"/>
        <end position="408"/>
    </location>
</feature>
<keyword evidence="12" id="KW-1185">Reference proteome</keyword>
<evidence type="ECO:0000256" key="4">
    <source>
        <dbReference type="ARBA" id="ARBA00022475"/>
    </source>
</evidence>
<dbReference type="Gene3D" id="1.20.1720.10">
    <property type="entry name" value="Multidrug resistance protein D"/>
    <property type="match status" value="1"/>
</dbReference>
<dbReference type="PRINTS" id="PR01036">
    <property type="entry name" value="TCRTETB"/>
</dbReference>
<dbReference type="InterPro" id="IPR020846">
    <property type="entry name" value="MFS_dom"/>
</dbReference>
<feature type="domain" description="Major facilitator superfamily (MFS) profile" evidence="10">
    <location>
        <begin position="38"/>
        <end position="498"/>
    </location>
</feature>
<reference evidence="11 12" key="1">
    <citation type="submission" date="2022-03" db="EMBL/GenBank/DDBJ databases">
        <title>Streptomyces yunnanensis P86,complete genome.</title>
        <authorList>
            <person name="Chen S."/>
            <person name="Zhang Q."/>
        </authorList>
    </citation>
    <scope>NUCLEOTIDE SEQUENCE [LARGE SCALE GENOMIC DNA]</scope>
    <source>
        <strain evidence="11 12">P86</strain>
    </source>
</reference>
<keyword evidence="6 9" id="KW-1133">Transmembrane helix</keyword>
<evidence type="ECO:0000256" key="5">
    <source>
        <dbReference type="ARBA" id="ARBA00022692"/>
    </source>
</evidence>
<dbReference type="RefSeq" id="WP_275305948.1">
    <property type="nucleotide sequence ID" value="NZ_CP095749.1"/>
</dbReference>
<feature type="transmembrane region" description="Helical" evidence="9">
    <location>
        <begin position="135"/>
        <end position="154"/>
    </location>
</feature>
<evidence type="ECO:0000256" key="2">
    <source>
        <dbReference type="ARBA" id="ARBA00008537"/>
    </source>
</evidence>
<dbReference type="InterPro" id="IPR036259">
    <property type="entry name" value="MFS_trans_sf"/>
</dbReference>
<keyword evidence="5 9" id="KW-0812">Transmembrane</keyword>
<dbReference type="Proteomes" id="UP001218629">
    <property type="component" value="Chromosome"/>
</dbReference>
<evidence type="ECO:0000256" key="6">
    <source>
        <dbReference type="ARBA" id="ARBA00022989"/>
    </source>
</evidence>
<feature type="transmembrane region" description="Helical" evidence="9">
    <location>
        <begin position="225"/>
        <end position="244"/>
    </location>
</feature>
<keyword evidence="4" id="KW-1003">Cell membrane</keyword>
<feature type="transmembrane region" description="Helical" evidence="9">
    <location>
        <begin position="166"/>
        <end position="188"/>
    </location>
</feature>
<feature type="transmembrane region" description="Helical" evidence="9">
    <location>
        <begin position="357"/>
        <end position="375"/>
    </location>
</feature>
<evidence type="ECO:0000256" key="1">
    <source>
        <dbReference type="ARBA" id="ARBA00004651"/>
    </source>
</evidence>
<dbReference type="InterPro" id="IPR011701">
    <property type="entry name" value="MFS"/>
</dbReference>
<proteinExistence type="inferred from homology"/>
<dbReference type="PANTHER" id="PTHR42718">
    <property type="entry name" value="MAJOR FACILITATOR SUPERFAMILY MULTIDRUG TRANSPORTER MFSC"/>
    <property type="match status" value="1"/>
</dbReference>
<evidence type="ECO:0000256" key="3">
    <source>
        <dbReference type="ARBA" id="ARBA00022448"/>
    </source>
</evidence>
<keyword evidence="8" id="KW-0046">Antibiotic resistance</keyword>
<comment type="similarity">
    <text evidence="2">Belongs to the major facilitator superfamily. EmrB family.</text>
</comment>
<dbReference type="PROSITE" id="PS50850">
    <property type="entry name" value="MFS"/>
    <property type="match status" value="1"/>
</dbReference>
<name>A0ABY8A204_9ACTN</name>
<dbReference type="EMBL" id="CP095749">
    <property type="protein sequence ID" value="WEB38249.1"/>
    <property type="molecule type" value="Genomic_DNA"/>
</dbReference>
<dbReference type="NCBIfam" id="TIGR00711">
    <property type="entry name" value="efflux_EmrB"/>
    <property type="match status" value="1"/>
</dbReference>
<gene>
    <name evidence="11" type="ORF">MOV08_02325</name>
</gene>
<evidence type="ECO:0000313" key="11">
    <source>
        <dbReference type="EMBL" id="WEB38249.1"/>
    </source>
</evidence>
<feature type="transmembrane region" description="Helical" evidence="9">
    <location>
        <begin position="37"/>
        <end position="60"/>
    </location>
</feature>
<comment type="subcellular location">
    <subcellularLocation>
        <location evidence="1">Cell membrane</location>
        <topology evidence="1">Multi-pass membrane protein</topology>
    </subcellularLocation>
</comment>
<feature type="transmembrane region" description="Helical" evidence="9">
    <location>
        <begin position="429"/>
        <end position="451"/>
    </location>
</feature>
<feature type="transmembrane region" description="Helical" evidence="9">
    <location>
        <begin position="471"/>
        <end position="494"/>
    </location>
</feature>
<feature type="transmembrane region" description="Helical" evidence="9">
    <location>
        <begin position="194"/>
        <end position="213"/>
    </location>
</feature>
<sequence>MMLLSGHASARTGLDRRAVRPRNGTGSTDLRTLRGRLLALVCCLAVLMVGLDSTALNVALPDMQHPLHTSVSGMQWVIDVYNLVVAALIILAGSAGDRIGRRRIFCLGLLLFGLGSALCALAATLQILIACRVVQALGGVMIAPVSLSVITHSFTDTAQRSRAIGMWSAAFGTGLAVGPLVGGALVAADSWRSIFWINVPIALSTLVLTRRFVPESRSSEVRRTDVLGQLLVVVLLGALTYAIIEAPRRGWSAPPILTCLAAAAVALVAFAVWERTCPQPLVDLHFFRSVPFTGSAVISVASFAALGGYLFVSTLYLQDVRGMSAFAAGLWMLPMPLMTVACAPVAGRLSGSQGPRLPLVLAGVAMASSGLLMVVCHGQDRAVSLCLAYALFGAGIGLVDVPATALAVAGMPRTRAGTASAITMAACRIGVVLGVAIFGAVLSLGLTHGLHPGPGGRLAFTAAFGQAEGPIWWIVTGCGAAVALLGLCVTGTWARATAHRSAVALDTAPAAGHTRT</sequence>
<dbReference type="PANTHER" id="PTHR42718:SF9">
    <property type="entry name" value="MAJOR FACILITATOR SUPERFAMILY MULTIDRUG TRANSPORTER MFSC"/>
    <property type="match status" value="1"/>
</dbReference>
<organism evidence="11 12">
    <name type="scientific">Streptomyces yunnanensis</name>
    <dbReference type="NCBI Taxonomy" id="156453"/>
    <lineage>
        <taxon>Bacteria</taxon>
        <taxon>Bacillati</taxon>
        <taxon>Actinomycetota</taxon>
        <taxon>Actinomycetes</taxon>
        <taxon>Kitasatosporales</taxon>
        <taxon>Streptomycetaceae</taxon>
        <taxon>Streptomyces</taxon>
    </lineage>
</organism>
<evidence type="ECO:0000256" key="9">
    <source>
        <dbReference type="SAM" id="Phobius"/>
    </source>
</evidence>
<evidence type="ECO:0000256" key="7">
    <source>
        <dbReference type="ARBA" id="ARBA00023136"/>
    </source>
</evidence>
<evidence type="ECO:0000256" key="8">
    <source>
        <dbReference type="ARBA" id="ARBA00023251"/>
    </source>
</evidence>
<evidence type="ECO:0000313" key="12">
    <source>
        <dbReference type="Proteomes" id="UP001218629"/>
    </source>
</evidence>
<dbReference type="InterPro" id="IPR004638">
    <property type="entry name" value="EmrB-like"/>
</dbReference>
<dbReference type="SUPFAM" id="SSF103473">
    <property type="entry name" value="MFS general substrate transporter"/>
    <property type="match status" value="1"/>
</dbReference>
<accession>A0ABY8A204</accession>
<dbReference type="Pfam" id="PF07690">
    <property type="entry name" value="MFS_1"/>
    <property type="match status" value="1"/>
</dbReference>
<keyword evidence="7 9" id="KW-0472">Membrane</keyword>
<keyword evidence="3" id="KW-0813">Transport</keyword>
<protein>
    <submittedName>
        <fullName evidence="11">MFS transporter</fullName>
    </submittedName>
</protein>